<protein>
    <submittedName>
        <fullName evidence="14">Peptidoglycan glycosyltransferase</fullName>
    </submittedName>
</protein>
<dbReference type="InterPro" id="IPR001460">
    <property type="entry name" value="PCN-bd_Tpept"/>
</dbReference>
<sequence>MIYDIKEFLKNFFTSRLFVLGVIVSLLFAVIIGRVFTLQIINGESYQDHFILKIQKDITIEAARGNIYDCNGNLLAYNELAYTLVVADNQTYNSTKEKNLALNAELAEVIQMLLDNHEEIYNTFGISYNATNNTYSYNVSGTSLKNFLVNVFGEKSYDDLTYNETFGFNEATATPEQVMDYLMHDKYHFGINQEPTEANPDPVQYSDEVAYYLVVLRYALLENRYTRYVTSVVAKDISDKTVAYMNEHSDSLEGFYIEENTIRKYNYSEYFSNIIGYTGTISEEEYEQLSKKDSSYTISDTIGRSGIEQYYESYLRGTNGEQSVYVDNVGRINKVISEKDAIAGSDIYLSIDAKLQKATYKLLEQELAGIIYANIRSGDIPITDVYFSLIDNSILDISHFSSKKASDTEKQIQSAFASRQKQVLASLKNEFFSDSPTINNKMDDEMLDDITYIVKMLKNNKVLLTSEIDSADETYKQWSAGNLSPAEYFKYCISNQWVDITKLSVKEEYADTSEVYTALVDYIIKEIGSNTGFAKITYNYMVHSGTVSGRDLCIVLYDQGVLDYDENYASGLNSGSISPYDFLLDMIDHLELTPAQLALDPCTASCVITDTKTGSIKALVSYPGYDNNKMANGVDAKYYERLQSDKSNPLYNYATQEKTACGSTFKMITATASLAEGMIDTDTRVQCTGVFDAIDNHPRCWIYPAGTHGNLNVSEALRDSCNIFFYTCGYDLATKDYNTYDDASGIKYLQKYAKIYGLNDKTGIEIQENKPEIATEYPVMAAIGQSNNNYTTVSLSRYVTALVSGNLYDYQLMNKIVDTNGNVLKQYEPKSTNIKDTLKDEQWDSIYSGMRMVVEDTNIFNGLSVNVAGKTGTAQQVTTRPNHALFVGYAPYENPEITIAVRISYGYTSHNAEGAAAHILSYYFKDEKLNEILSKNASGVNAFTATENFTD</sequence>
<feature type="domain" description="Penicillin-binding protein transpeptidase" evidence="12">
    <location>
        <begin position="605"/>
        <end position="915"/>
    </location>
</feature>
<evidence type="ECO:0000256" key="10">
    <source>
        <dbReference type="ARBA" id="ARBA00023316"/>
    </source>
</evidence>
<dbReference type="GO" id="GO:0071555">
    <property type="term" value="P:cell wall organization"/>
    <property type="evidence" value="ECO:0007669"/>
    <property type="project" value="UniProtKB-KW"/>
</dbReference>
<evidence type="ECO:0000256" key="2">
    <source>
        <dbReference type="ARBA" id="ARBA00004236"/>
    </source>
</evidence>
<dbReference type="GO" id="GO:0016740">
    <property type="term" value="F:transferase activity"/>
    <property type="evidence" value="ECO:0007669"/>
    <property type="project" value="UniProtKB-KW"/>
</dbReference>
<evidence type="ECO:0000256" key="5">
    <source>
        <dbReference type="ARBA" id="ARBA00022692"/>
    </source>
</evidence>
<name>A0A2G3E5N0_9FIRM</name>
<dbReference type="InterPro" id="IPR012338">
    <property type="entry name" value="Beta-lactam/transpept-like"/>
</dbReference>
<accession>A0A2G3E5N0</accession>
<evidence type="ECO:0000313" key="14">
    <source>
        <dbReference type="EMBL" id="PHU38577.1"/>
    </source>
</evidence>
<evidence type="ECO:0000256" key="11">
    <source>
        <dbReference type="SAM" id="Phobius"/>
    </source>
</evidence>
<dbReference type="GO" id="GO:0005886">
    <property type="term" value="C:plasma membrane"/>
    <property type="evidence" value="ECO:0007669"/>
    <property type="project" value="UniProtKB-SubCell"/>
</dbReference>
<dbReference type="AlphaFoldDB" id="A0A2G3E5N0"/>
<dbReference type="GO" id="GO:0008658">
    <property type="term" value="F:penicillin binding"/>
    <property type="evidence" value="ECO:0007669"/>
    <property type="project" value="InterPro"/>
</dbReference>
<comment type="similarity">
    <text evidence="3">Belongs to the transpeptidase family.</text>
</comment>
<proteinExistence type="inferred from homology"/>
<dbReference type="Gene3D" id="3.40.710.10">
    <property type="entry name" value="DD-peptidase/beta-lactamase superfamily"/>
    <property type="match status" value="1"/>
</dbReference>
<dbReference type="InterPro" id="IPR005311">
    <property type="entry name" value="PBP_dimer"/>
</dbReference>
<dbReference type="PANTHER" id="PTHR30627:SF2">
    <property type="entry name" value="PEPTIDOGLYCAN D,D-TRANSPEPTIDASE MRDA"/>
    <property type="match status" value="1"/>
</dbReference>
<dbReference type="RefSeq" id="WP_099385481.1">
    <property type="nucleotide sequence ID" value="NZ_JANSWH010000099.1"/>
</dbReference>
<evidence type="ECO:0000256" key="1">
    <source>
        <dbReference type="ARBA" id="ARBA00004167"/>
    </source>
</evidence>
<dbReference type="Pfam" id="PF00905">
    <property type="entry name" value="Transpeptidase"/>
    <property type="match status" value="1"/>
</dbReference>
<organism evidence="14 15">
    <name type="scientific">Agathobacter ruminis</name>
    <dbReference type="NCBI Taxonomy" id="1712665"/>
    <lineage>
        <taxon>Bacteria</taxon>
        <taxon>Bacillati</taxon>
        <taxon>Bacillota</taxon>
        <taxon>Clostridia</taxon>
        <taxon>Lachnospirales</taxon>
        <taxon>Lachnospiraceae</taxon>
        <taxon>Agathobacter</taxon>
    </lineage>
</organism>
<dbReference type="GO" id="GO:0008360">
    <property type="term" value="P:regulation of cell shape"/>
    <property type="evidence" value="ECO:0007669"/>
    <property type="project" value="UniProtKB-KW"/>
</dbReference>
<dbReference type="Pfam" id="PF03717">
    <property type="entry name" value="PBP_dimer"/>
    <property type="match status" value="1"/>
</dbReference>
<evidence type="ECO:0000256" key="8">
    <source>
        <dbReference type="ARBA" id="ARBA00022989"/>
    </source>
</evidence>
<keyword evidence="6" id="KW-0133">Cell shape</keyword>
<keyword evidence="5 11" id="KW-0812">Transmembrane</keyword>
<feature type="domain" description="Penicillin-binding protein dimerisation" evidence="13">
    <location>
        <begin position="60"/>
        <end position="335"/>
    </location>
</feature>
<comment type="subcellular location">
    <subcellularLocation>
        <location evidence="2">Cell membrane</location>
    </subcellularLocation>
    <subcellularLocation>
        <location evidence="1">Membrane</location>
        <topology evidence="1">Single-pass membrane protein</topology>
    </subcellularLocation>
</comment>
<keyword evidence="8 11" id="KW-1133">Transmembrane helix</keyword>
<evidence type="ECO:0000259" key="13">
    <source>
        <dbReference type="Pfam" id="PF03717"/>
    </source>
</evidence>
<evidence type="ECO:0000259" key="12">
    <source>
        <dbReference type="Pfam" id="PF00905"/>
    </source>
</evidence>
<dbReference type="Proteomes" id="UP000224563">
    <property type="component" value="Unassembled WGS sequence"/>
</dbReference>
<keyword evidence="7" id="KW-0573">Peptidoglycan synthesis</keyword>
<keyword evidence="15" id="KW-1185">Reference proteome</keyword>
<dbReference type="GO" id="GO:0009252">
    <property type="term" value="P:peptidoglycan biosynthetic process"/>
    <property type="evidence" value="ECO:0007669"/>
    <property type="project" value="UniProtKB-KW"/>
</dbReference>
<dbReference type="InterPro" id="IPR036138">
    <property type="entry name" value="PBP_dimer_sf"/>
</dbReference>
<keyword evidence="4" id="KW-1003">Cell membrane</keyword>
<reference evidence="14 15" key="2">
    <citation type="submission" date="2017-10" db="EMBL/GenBank/DDBJ databases">
        <authorList>
            <person name="Banno H."/>
            <person name="Chua N.-H."/>
        </authorList>
    </citation>
    <scope>NUCLEOTIDE SEQUENCE [LARGE SCALE GENOMIC DNA]</scope>
    <source>
        <strain evidence="14 15">JK623</strain>
    </source>
</reference>
<evidence type="ECO:0000256" key="3">
    <source>
        <dbReference type="ARBA" id="ARBA00007171"/>
    </source>
</evidence>
<dbReference type="EMBL" id="PDYG01000006">
    <property type="protein sequence ID" value="PHU38577.1"/>
    <property type="molecule type" value="Genomic_DNA"/>
</dbReference>
<keyword evidence="14" id="KW-0808">Transferase</keyword>
<dbReference type="Gene3D" id="3.90.1310.10">
    <property type="entry name" value="Penicillin-binding protein 2a (Domain 2)"/>
    <property type="match status" value="2"/>
</dbReference>
<dbReference type="SUPFAM" id="SSF56601">
    <property type="entry name" value="beta-lactamase/transpeptidase-like"/>
    <property type="match status" value="1"/>
</dbReference>
<dbReference type="SUPFAM" id="SSF56519">
    <property type="entry name" value="Penicillin binding protein dimerisation domain"/>
    <property type="match status" value="1"/>
</dbReference>
<dbReference type="PANTHER" id="PTHR30627">
    <property type="entry name" value="PEPTIDOGLYCAN D,D-TRANSPEPTIDASE"/>
    <property type="match status" value="1"/>
</dbReference>
<keyword evidence="10" id="KW-0961">Cell wall biogenesis/degradation</keyword>
<evidence type="ECO:0000256" key="4">
    <source>
        <dbReference type="ARBA" id="ARBA00022475"/>
    </source>
</evidence>
<feature type="transmembrane region" description="Helical" evidence="11">
    <location>
        <begin position="12"/>
        <end position="36"/>
    </location>
</feature>
<dbReference type="InterPro" id="IPR050515">
    <property type="entry name" value="Beta-lactam/transpept"/>
</dbReference>
<comment type="caution">
    <text evidence="14">The sequence shown here is derived from an EMBL/GenBank/DDBJ whole genome shotgun (WGS) entry which is preliminary data.</text>
</comment>
<keyword evidence="9 11" id="KW-0472">Membrane</keyword>
<dbReference type="GO" id="GO:0071972">
    <property type="term" value="F:peptidoglycan L,D-transpeptidase activity"/>
    <property type="evidence" value="ECO:0007669"/>
    <property type="project" value="TreeGrafter"/>
</dbReference>
<evidence type="ECO:0000256" key="6">
    <source>
        <dbReference type="ARBA" id="ARBA00022960"/>
    </source>
</evidence>
<evidence type="ECO:0000313" key="15">
    <source>
        <dbReference type="Proteomes" id="UP000224563"/>
    </source>
</evidence>
<reference evidence="14 15" key="1">
    <citation type="submission" date="2017-10" db="EMBL/GenBank/DDBJ databases">
        <title>Resolving the taxonomy of Roseburia spp., Eubacterium rectale and Agathobacter spp. through phylogenomic analysis.</title>
        <authorList>
            <person name="Sheridan P.O."/>
            <person name="Walker A.W."/>
            <person name="Duncan S.H."/>
            <person name="Scott K.P."/>
            <person name="Toole P.W.O."/>
            <person name="Luis P."/>
            <person name="Flint H.J."/>
        </authorList>
    </citation>
    <scope>NUCLEOTIDE SEQUENCE [LARGE SCALE GENOMIC DNA]</scope>
    <source>
        <strain evidence="14 15">JK623</strain>
    </source>
</reference>
<evidence type="ECO:0000256" key="7">
    <source>
        <dbReference type="ARBA" id="ARBA00022984"/>
    </source>
</evidence>
<evidence type="ECO:0000256" key="9">
    <source>
        <dbReference type="ARBA" id="ARBA00023136"/>
    </source>
</evidence>
<gene>
    <name evidence="14" type="ORF">CSX02_02315</name>
</gene>